<comment type="caution">
    <text evidence="2">The sequence shown here is derived from an EMBL/GenBank/DDBJ whole genome shotgun (WGS) entry which is preliminary data.</text>
</comment>
<dbReference type="InterPro" id="IPR008948">
    <property type="entry name" value="L-Aspartase-like"/>
</dbReference>
<proteinExistence type="predicted"/>
<dbReference type="AlphaFoldDB" id="A0AAD8JV64"/>
<dbReference type="InterPro" id="IPR011009">
    <property type="entry name" value="Kinase-like_dom_sf"/>
</dbReference>
<name>A0AAD8JV64_TARER</name>
<dbReference type="EMBL" id="JAUHHV010000010">
    <property type="protein sequence ID" value="KAK1409332.1"/>
    <property type="molecule type" value="Genomic_DNA"/>
</dbReference>
<dbReference type="GO" id="GO:0005524">
    <property type="term" value="F:ATP binding"/>
    <property type="evidence" value="ECO:0007669"/>
    <property type="project" value="InterPro"/>
</dbReference>
<evidence type="ECO:0000313" key="3">
    <source>
        <dbReference type="Proteomes" id="UP001229421"/>
    </source>
</evidence>
<dbReference type="PANTHER" id="PTHR48055">
    <property type="entry name" value="LEUCINE-RICH REPEAT RECEPTOR PROTEIN KINASE EMS1"/>
    <property type="match status" value="1"/>
</dbReference>
<organism evidence="2 3">
    <name type="scientific">Tagetes erecta</name>
    <name type="common">African marigold</name>
    <dbReference type="NCBI Taxonomy" id="13708"/>
    <lineage>
        <taxon>Eukaryota</taxon>
        <taxon>Viridiplantae</taxon>
        <taxon>Streptophyta</taxon>
        <taxon>Embryophyta</taxon>
        <taxon>Tracheophyta</taxon>
        <taxon>Spermatophyta</taxon>
        <taxon>Magnoliopsida</taxon>
        <taxon>eudicotyledons</taxon>
        <taxon>Gunneridae</taxon>
        <taxon>Pentapetalae</taxon>
        <taxon>asterids</taxon>
        <taxon>campanulids</taxon>
        <taxon>Asterales</taxon>
        <taxon>Asteraceae</taxon>
        <taxon>Asteroideae</taxon>
        <taxon>Heliantheae alliance</taxon>
        <taxon>Tageteae</taxon>
        <taxon>Tagetes</taxon>
    </lineage>
</organism>
<dbReference type="InterPro" id="IPR000719">
    <property type="entry name" value="Prot_kinase_dom"/>
</dbReference>
<dbReference type="InterPro" id="IPR001245">
    <property type="entry name" value="Ser-Thr/Tyr_kinase_cat_dom"/>
</dbReference>
<dbReference type="Gene3D" id="1.20.200.10">
    <property type="entry name" value="Fumarase/aspartase (Central domain)"/>
    <property type="match status" value="1"/>
</dbReference>
<gene>
    <name evidence="2" type="ORF">QVD17_35858</name>
</gene>
<dbReference type="GO" id="GO:0016020">
    <property type="term" value="C:membrane"/>
    <property type="evidence" value="ECO:0007669"/>
    <property type="project" value="TreeGrafter"/>
</dbReference>
<reference evidence="2" key="1">
    <citation type="journal article" date="2023" name="bioRxiv">
        <title>Improved chromosome-level genome assembly for marigold (Tagetes erecta).</title>
        <authorList>
            <person name="Jiang F."/>
            <person name="Yuan L."/>
            <person name="Wang S."/>
            <person name="Wang H."/>
            <person name="Xu D."/>
            <person name="Wang A."/>
            <person name="Fan W."/>
        </authorList>
    </citation>
    <scope>NUCLEOTIDE SEQUENCE</scope>
    <source>
        <strain evidence="2">WSJ</strain>
        <tissue evidence="2">Leaf</tissue>
    </source>
</reference>
<dbReference type="SUPFAM" id="SSF48557">
    <property type="entry name" value="L-aspartase-like"/>
    <property type="match status" value="1"/>
</dbReference>
<dbReference type="GO" id="GO:0004672">
    <property type="term" value="F:protein kinase activity"/>
    <property type="evidence" value="ECO:0007669"/>
    <property type="project" value="InterPro"/>
</dbReference>
<accession>A0AAD8JV64</accession>
<dbReference type="Pfam" id="PF07714">
    <property type="entry name" value="PK_Tyr_Ser-Thr"/>
    <property type="match status" value="1"/>
</dbReference>
<feature type="domain" description="Protein kinase" evidence="1">
    <location>
        <begin position="1"/>
        <end position="151"/>
    </location>
</feature>
<dbReference type="SUPFAM" id="SSF56112">
    <property type="entry name" value="Protein kinase-like (PK-like)"/>
    <property type="match status" value="1"/>
</dbReference>
<dbReference type="InterPro" id="IPR051564">
    <property type="entry name" value="LRR_receptor-like_kinase"/>
</dbReference>
<dbReference type="PROSITE" id="PS00163">
    <property type="entry name" value="FUMARATE_LYASES"/>
    <property type="match status" value="1"/>
</dbReference>
<evidence type="ECO:0000259" key="1">
    <source>
        <dbReference type="PROSITE" id="PS50011"/>
    </source>
</evidence>
<dbReference type="PANTHER" id="PTHR48055:SF55">
    <property type="entry name" value="PROTEIN KINASE DOMAIN-CONTAINING PROTEIN"/>
    <property type="match status" value="1"/>
</dbReference>
<dbReference type="Proteomes" id="UP001229421">
    <property type="component" value="Unassembled WGS sequence"/>
</dbReference>
<protein>
    <recommendedName>
        <fullName evidence="1">Protein kinase domain-containing protein</fullName>
    </recommendedName>
</protein>
<keyword evidence="3" id="KW-1185">Reference proteome</keyword>
<dbReference type="InterPro" id="IPR020557">
    <property type="entry name" value="Fumarate_lyase_CS"/>
</dbReference>
<dbReference type="Gene3D" id="1.10.510.10">
    <property type="entry name" value="Transferase(Phosphotransferase) domain 1"/>
    <property type="match status" value="1"/>
</dbReference>
<evidence type="ECO:0000313" key="2">
    <source>
        <dbReference type="EMBL" id="KAK1409332.1"/>
    </source>
</evidence>
<sequence>MVAHIGDFGLTKFLPLKPHQSSSIGIRGTTGYAAPEYGVGNEMTKEGDIYSFGILLLEMITEKRPTDPIFQEGLNLHGYVKMALPGHLMEIIEPMLFSTHMKAENGYNMDEERRLKRMEDGMISFARIGLACSMESPEERMNTSTIIHELHRSQLVSGGFQDTIDPTGEGVKIITMGTVLELHAEREIGSSTMPHKVNPIAGADVNEGVLNKGIDNSWEVLAEPIHTVCIVPTCVEMVIPAEAKTELFNLTPHNYVGVVAQLEEDAEVFDLNF</sequence>
<dbReference type="PROSITE" id="PS50011">
    <property type="entry name" value="PROTEIN_KINASE_DOM"/>
    <property type="match status" value="1"/>
</dbReference>